<dbReference type="VEuPathDB" id="FungiDB:H257_17903"/>
<keyword evidence="3" id="KW-0418">Kinase</keyword>
<dbReference type="AlphaFoldDB" id="W4FEQ9"/>
<feature type="domain" description="Alpha-type protein kinase" evidence="9">
    <location>
        <begin position="662"/>
        <end position="877"/>
    </location>
</feature>
<name>W4FEQ9_APHAT</name>
<dbReference type="SUPFAM" id="SSF56112">
    <property type="entry name" value="Protein kinase-like (PK-like)"/>
    <property type="match status" value="1"/>
</dbReference>
<evidence type="ECO:0000256" key="5">
    <source>
        <dbReference type="SAM" id="Coils"/>
    </source>
</evidence>
<evidence type="ECO:0000259" key="7">
    <source>
        <dbReference type="PROSITE" id="PS50103"/>
    </source>
</evidence>
<feature type="domain" description="C3H1-type" evidence="7">
    <location>
        <begin position="289"/>
        <end position="318"/>
    </location>
</feature>
<feature type="coiled-coil region" evidence="5">
    <location>
        <begin position="91"/>
        <end position="124"/>
    </location>
</feature>
<feature type="region of interest" description="Disordered" evidence="6">
    <location>
        <begin position="598"/>
        <end position="631"/>
    </location>
</feature>
<dbReference type="InterPro" id="IPR036465">
    <property type="entry name" value="vWFA_dom_sf"/>
</dbReference>
<dbReference type="PANTHER" id="PTHR47763:SF4">
    <property type="entry name" value="ALPHA-PROTEIN KINASE VWKA"/>
    <property type="match status" value="1"/>
</dbReference>
<dbReference type="Gene3D" id="3.40.50.410">
    <property type="entry name" value="von Willebrand factor, type A domain"/>
    <property type="match status" value="1"/>
</dbReference>
<dbReference type="Gene3D" id="4.10.1000.10">
    <property type="entry name" value="Zinc finger, CCCH-type"/>
    <property type="match status" value="1"/>
</dbReference>
<evidence type="ECO:0000256" key="6">
    <source>
        <dbReference type="SAM" id="MobiDB-lite"/>
    </source>
</evidence>
<dbReference type="Pfam" id="PF02816">
    <property type="entry name" value="Alpha_kinase"/>
    <property type="match status" value="1"/>
</dbReference>
<evidence type="ECO:0000259" key="10">
    <source>
        <dbReference type="PROSITE" id="PS51644"/>
    </source>
</evidence>
<dbReference type="RefSeq" id="XP_009845169.1">
    <property type="nucleotide sequence ID" value="XM_009846867.1"/>
</dbReference>
<evidence type="ECO:0000256" key="4">
    <source>
        <dbReference type="PROSITE-ProRule" id="PRU00723"/>
    </source>
</evidence>
<evidence type="ECO:0000259" key="8">
    <source>
        <dbReference type="PROSITE" id="PS50234"/>
    </source>
</evidence>
<evidence type="ECO:0000256" key="3">
    <source>
        <dbReference type="ARBA" id="ARBA00022777"/>
    </source>
</evidence>
<feature type="compositionally biased region" description="Acidic residues" evidence="6">
    <location>
        <begin position="601"/>
        <end position="614"/>
    </location>
</feature>
<dbReference type="SMART" id="SM00811">
    <property type="entry name" value="Alpha_kinase"/>
    <property type="match status" value="1"/>
</dbReference>
<feature type="domain" description="C3H1-type" evidence="7">
    <location>
        <begin position="238"/>
        <end position="266"/>
    </location>
</feature>
<gene>
    <name evidence="12" type="ORF">B5M09_005294</name>
    <name evidence="11" type="ORF">H257_17903</name>
</gene>
<dbReference type="STRING" id="112090.W4FEQ9"/>
<feature type="region of interest" description="Disordered" evidence="6">
    <location>
        <begin position="258"/>
        <end position="285"/>
    </location>
</feature>
<keyword evidence="4" id="KW-0863">Zinc-finger</keyword>
<dbReference type="GO" id="GO:0004674">
    <property type="term" value="F:protein serine/threonine kinase activity"/>
    <property type="evidence" value="ECO:0007669"/>
    <property type="project" value="UniProtKB-KW"/>
</dbReference>
<feature type="region of interest" description="Disordered" evidence="6">
    <location>
        <begin position="64"/>
        <end position="86"/>
    </location>
</feature>
<dbReference type="InterPro" id="IPR004166">
    <property type="entry name" value="a-kinase_dom"/>
</dbReference>
<dbReference type="CDD" id="cd00198">
    <property type="entry name" value="vWFA"/>
    <property type="match status" value="1"/>
</dbReference>
<dbReference type="PROSITE" id="PS51644">
    <property type="entry name" value="HTH_OST"/>
    <property type="match status" value="1"/>
</dbReference>
<dbReference type="Proteomes" id="UP000284702">
    <property type="component" value="Unassembled WGS sequence"/>
</dbReference>
<dbReference type="PROSITE" id="PS51158">
    <property type="entry name" value="ALPHA_KINASE"/>
    <property type="match status" value="1"/>
</dbReference>
<dbReference type="InterPro" id="IPR025605">
    <property type="entry name" value="OST-HTH/LOTUS_dom"/>
</dbReference>
<dbReference type="CDD" id="cd10146">
    <property type="entry name" value="LabA_like_C"/>
    <property type="match status" value="1"/>
</dbReference>
<evidence type="ECO:0000256" key="2">
    <source>
        <dbReference type="ARBA" id="ARBA00022679"/>
    </source>
</evidence>
<dbReference type="EMBL" id="MZMZ02003074">
    <property type="protein sequence ID" value="RQM22871.1"/>
    <property type="molecule type" value="Genomic_DNA"/>
</dbReference>
<keyword evidence="4" id="KW-0862">Zinc</keyword>
<dbReference type="InterPro" id="IPR011009">
    <property type="entry name" value="Kinase-like_dom_sf"/>
</dbReference>
<reference evidence="12 13" key="2">
    <citation type="submission" date="2018-07" db="EMBL/GenBank/DDBJ databases">
        <title>Annotation of Aphanomyces astaci genome assembly.</title>
        <authorList>
            <person name="Studholme D.J."/>
        </authorList>
    </citation>
    <scope>NUCLEOTIDE SEQUENCE [LARGE SCALE GENOMIC DNA]</scope>
    <source>
        <strain evidence="12">Pc</strain>
    </source>
</reference>
<accession>W4FEQ9</accession>
<feature type="zinc finger region" description="C3H1-type" evidence="4">
    <location>
        <begin position="289"/>
        <end position="318"/>
    </location>
</feature>
<dbReference type="Gene3D" id="3.20.200.10">
    <property type="entry name" value="MHCK/EF2 kinase"/>
    <property type="match status" value="1"/>
</dbReference>
<proteinExistence type="predicted"/>
<dbReference type="CDD" id="cd04515">
    <property type="entry name" value="Alpha_kinase"/>
    <property type="match status" value="1"/>
</dbReference>
<dbReference type="PANTHER" id="PTHR47763">
    <property type="entry name" value="ALPHA-PROTEIN KINASE VWKA"/>
    <property type="match status" value="1"/>
</dbReference>
<feature type="domain" description="HTH OST-type" evidence="10">
    <location>
        <begin position="991"/>
        <end position="1068"/>
    </location>
</feature>
<dbReference type="SMART" id="SM00356">
    <property type="entry name" value="ZnF_C3H1"/>
    <property type="match status" value="2"/>
</dbReference>
<keyword evidence="2" id="KW-0808">Transferase</keyword>
<feature type="zinc finger region" description="C3H1-type" evidence="4">
    <location>
        <begin position="238"/>
        <end position="266"/>
    </location>
</feature>
<dbReference type="EMBL" id="KI913239">
    <property type="protein sequence ID" value="ETV65374.1"/>
    <property type="molecule type" value="Genomic_DNA"/>
</dbReference>
<dbReference type="InterPro" id="IPR052969">
    <property type="entry name" value="Thr-specific_kinase-like"/>
</dbReference>
<dbReference type="GO" id="GO:0008270">
    <property type="term" value="F:zinc ion binding"/>
    <property type="evidence" value="ECO:0007669"/>
    <property type="project" value="UniProtKB-KW"/>
</dbReference>
<dbReference type="InterPro" id="IPR000571">
    <property type="entry name" value="Znf_CCCH"/>
</dbReference>
<evidence type="ECO:0008006" key="14">
    <source>
        <dbReference type="Google" id="ProtNLM"/>
    </source>
</evidence>
<dbReference type="PROSITE" id="PS50103">
    <property type="entry name" value="ZF_C3H1"/>
    <property type="match status" value="2"/>
</dbReference>
<sequence length="1068" mass="115124">MTRRRNHSWTCSMSESKDHAARMEALRRQLNVTPSTGQPSNADTVFQLRAAMANQTISLPTVGHTQGYTASAPPLPPQQHPSAVSDSDLHIQLLQAQIAQLQANQAAAARAQALEAQLAQLRAAPPVVAQPPATPNLELILALLAGQPAPASVPAPALSLEAQLAQLLAPPPLAQPQVQPNNVELLRALLASQATPATAQPQALGLEAQLAQLLAAQSRNVSGHSQVAPKPAKSPTLPAHAPLCTFYQSARGCHYGSECKRRHDQPGGNNTPPKPQPTKHPSKLCGGKPAKADICPFFNAPGGCTFSADKCKKLHIVDPKAQAIREQEVASFAATQSDLRANVERVRQEMKAAYDQANRLDLVIVMDCTSSMGPWIKSAKDAVTSIITNIQVDHPNANVRAGFVGYRDYASYTHAPLRVESHALTTNIPDVHAFISTLQACGGRGNFADIPGGIAEALDMPWESDAKVMILVGDAPCHGQLYHDRYTGTMDPSTPCIQEQMRTIARRGIDFRFIEIQPENTAKMVAILQAEYMSTLASDGLARSFATVSLAASGDVVKFGDVVRQISTASLTASKSRSVISTARQVSTKGSTTATLVKIGEDDEADDDDSDNDDDANKSSPKNGGVKAEWAPPTTVEPLSWPLVEACPEIAAFRYCVMIRLECNNLSNPVTITTKQPTTIKLVSTPFAKGAMRTAHGMQDTKLGLNLVAKFYFGTAATMDHHVRQDVEMHAISKRLAKEFSKSKHVETGVDFITTCWYEVKGRPLFTAEPYIPGDYTKYNNNSGWVGGDDHGTAAATANDSQVATAQAFSHFTYQHTKGQLMIVDLQGVGSIFTDPQIHSLDATKYGHGNLGQAGITSFFATHKCNRVCRALHLTPFDNSPVDASQLQDDEAGVGATPAADKTMTCSCGLCGGIFTMFHSGFVAEINQYPDVHCPTCKLEYDKSKTSIACLECGKAKTYSLYWYKMKGMSTPKYCSKVCKAAKEPTKKPPRSRPWQKVVYLAIEAAKQPDGWSLLASVGNKFKQIDPTFSAKDHAANLMELLRSLPNVEIRENAVAPGVAANYSARLK</sequence>
<evidence type="ECO:0000259" key="9">
    <source>
        <dbReference type="PROSITE" id="PS51158"/>
    </source>
</evidence>
<keyword evidence="13" id="KW-1185">Reference proteome</keyword>
<reference evidence="11" key="1">
    <citation type="submission" date="2013-12" db="EMBL/GenBank/DDBJ databases">
        <title>The Genome Sequence of Aphanomyces astaci APO3.</title>
        <authorList>
            <consortium name="The Broad Institute Genomics Platform"/>
            <person name="Russ C."/>
            <person name="Tyler B."/>
            <person name="van West P."/>
            <person name="Dieguez-Uribeondo J."/>
            <person name="Young S.K."/>
            <person name="Zeng Q."/>
            <person name="Gargeya S."/>
            <person name="Fitzgerald M."/>
            <person name="Abouelleil A."/>
            <person name="Alvarado L."/>
            <person name="Chapman S.B."/>
            <person name="Gainer-Dewar J."/>
            <person name="Goldberg J."/>
            <person name="Griggs A."/>
            <person name="Gujja S."/>
            <person name="Hansen M."/>
            <person name="Howarth C."/>
            <person name="Imamovic A."/>
            <person name="Ireland A."/>
            <person name="Larimer J."/>
            <person name="McCowan C."/>
            <person name="Murphy C."/>
            <person name="Pearson M."/>
            <person name="Poon T.W."/>
            <person name="Priest M."/>
            <person name="Roberts A."/>
            <person name="Saif S."/>
            <person name="Shea T."/>
            <person name="Sykes S."/>
            <person name="Wortman J."/>
            <person name="Nusbaum C."/>
            <person name="Birren B."/>
        </authorList>
    </citation>
    <scope>NUCLEOTIDE SEQUENCE [LARGE SCALE GENOMIC DNA]</scope>
    <source>
        <strain evidence="11">APO3</strain>
    </source>
</reference>
<dbReference type="GeneID" id="20819899"/>
<dbReference type="Gene3D" id="3.30.420.610">
    <property type="entry name" value="LOTUS domain-like"/>
    <property type="match status" value="1"/>
</dbReference>
<dbReference type="SMART" id="SM00327">
    <property type="entry name" value="VWA"/>
    <property type="match status" value="1"/>
</dbReference>
<evidence type="ECO:0000313" key="12">
    <source>
        <dbReference type="EMBL" id="RQM22871.1"/>
    </source>
</evidence>
<dbReference type="InterPro" id="IPR041966">
    <property type="entry name" value="LOTUS-like"/>
</dbReference>
<protein>
    <recommendedName>
        <fullName evidence="14">Alpha-type protein kinase domain-containing protein</fullName>
    </recommendedName>
</protein>
<dbReference type="PROSITE" id="PS50234">
    <property type="entry name" value="VWFA"/>
    <property type="match status" value="1"/>
</dbReference>
<dbReference type="Gene3D" id="3.30.200.20">
    <property type="entry name" value="Phosphorylase Kinase, domain 1"/>
    <property type="match status" value="1"/>
</dbReference>
<dbReference type="InterPro" id="IPR002035">
    <property type="entry name" value="VWF_A"/>
</dbReference>
<evidence type="ECO:0000313" key="13">
    <source>
        <dbReference type="Proteomes" id="UP000284702"/>
    </source>
</evidence>
<feature type="domain" description="VWFA" evidence="8">
    <location>
        <begin position="361"/>
        <end position="566"/>
    </location>
</feature>
<dbReference type="GO" id="GO:0005524">
    <property type="term" value="F:ATP binding"/>
    <property type="evidence" value="ECO:0007669"/>
    <property type="project" value="InterPro"/>
</dbReference>
<evidence type="ECO:0000256" key="1">
    <source>
        <dbReference type="ARBA" id="ARBA00022527"/>
    </source>
</evidence>
<organism evidence="11">
    <name type="scientific">Aphanomyces astaci</name>
    <name type="common">Crayfish plague agent</name>
    <dbReference type="NCBI Taxonomy" id="112090"/>
    <lineage>
        <taxon>Eukaryota</taxon>
        <taxon>Sar</taxon>
        <taxon>Stramenopiles</taxon>
        <taxon>Oomycota</taxon>
        <taxon>Saprolegniomycetes</taxon>
        <taxon>Saprolegniales</taxon>
        <taxon>Verrucalvaceae</taxon>
        <taxon>Aphanomyces</taxon>
    </lineage>
</organism>
<keyword evidence="4" id="KW-0479">Metal-binding</keyword>
<dbReference type="OrthoDB" id="78851at2759"/>
<keyword evidence="5" id="KW-0175">Coiled coil</keyword>
<dbReference type="SUPFAM" id="SSF53300">
    <property type="entry name" value="vWA-like"/>
    <property type="match status" value="1"/>
</dbReference>
<evidence type="ECO:0000313" key="11">
    <source>
        <dbReference type="EMBL" id="ETV65374.1"/>
    </source>
</evidence>
<keyword evidence="1" id="KW-0723">Serine/threonine-protein kinase</keyword>